<evidence type="ECO:0000256" key="4">
    <source>
        <dbReference type="SAM" id="MobiDB-lite"/>
    </source>
</evidence>
<evidence type="ECO:0000259" key="6">
    <source>
        <dbReference type="PROSITE" id="PS50878"/>
    </source>
</evidence>
<keyword evidence="2" id="KW-0645">Protease</keyword>
<comment type="similarity">
    <text evidence="1">Belongs to the peptidase C48 family.</text>
</comment>
<keyword evidence="3" id="KW-0378">Hydrolase</keyword>
<keyword evidence="8" id="KW-1185">Reference proteome</keyword>
<dbReference type="CDD" id="cd01650">
    <property type="entry name" value="RT_nLTR_like"/>
    <property type="match status" value="1"/>
</dbReference>
<feature type="domain" description="Reverse transcriptase" evidence="6">
    <location>
        <begin position="908"/>
        <end position="1166"/>
    </location>
</feature>
<dbReference type="EMBL" id="CANHGI010000004">
    <property type="protein sequence ID" value="CAI5449906.1"/>
    <property type="molecule type" value="Genomic_DNA"/>
</dbReference>
<protein>
    <recommendedName>
        <fullName evidence="9">Ubiquitin-like protease family profile domain-containing protein</fullName>
    </recommendedName>
</protein>
<dbReference type="SUPFAM" id="SSF56672">
    <property type="entry name" value="DNA/RNA polymerases"/>
    <property type="match status" value="1"/>
</dbReference>
<dbReference type="Pfam" id="PF00078">
    <property type="entry name" value="RVT_1"/>
    <property type="match status" value="1"/>
</dbReference>
<dbReference type="InterPro" id="IPR003653">
    <property type="entry name" value="Peptidase_C48_C"/>
</dbReference>
<feature type="compositionally biased region" description="Basic and acidic residues" evidence="4">
    <location>
        <begin position="370"/>
        <end position="392"/>
    </location>
</feature>
<feature type="region of interest" description="Disordered" evidence="4">
    <location>
        <begin position="246"/>
        <end position="289"/>
    </location>
</feature>
<feature type="region of interest" description="Disordered" evidence="4">
    <location>
        <begin position="759"/>
        <end position="792"/>
    </location>
</feature>
<dbReference type="InterPro" id="IPR000477">
    <property type="entry name" value="RT_dom"/>
</dbReference>
<proteinExistence type="inferred from homology"/>
<evidence type="ECO:0000256" key="3">
    <source>
        <dbReference type="ARBA" id="ARBA00022801"/>
    </source>
</evidence>
<feature type="region of interest" description="Disordered" evidence="4">
    <location>
        <begin position="321"/>
        <end position="392"/>
    </location>
</feature>
<reference evidence="7" key="1">
    <citation type="submission" date="2022-11" db="EMBL/GenBank/DDBJ databases">
        <authorList>
            <person name="Kikuchi T."/>
        </authorList>
    </citation>
    <scope>NUCLEOTIDE SEQUENCE</scope>
    <source>
        <strain evidence="7">PS1010</strain>
    </source>
</reference>
<dbReference type="PANTHER" id="PTHR19446">
    <property type="entry name" value="REVERSE TRANSCRIPTASES"/>
    <property type="match status" value="1"/>
</dbReference>
<dbReference type="PROSITE" id="PS50600">
    <property type="entry name" value="ULP_PROTEASE"/>
    <property type="match status" value="1"/>
</dbReference>
<evidence type="ECO:0000313" key="8">
    <source>
        <dbReference type="Proteomes" id="UP001152747"/>
    </source>
</evidence>
<dbReference type="OrthoDB" id="1939479at2759"/>
<evidence type="ECO:0000313" key="7">
    <source>
        <dbReference type="EMBL" id="CAI5449906.1"/>
    </source>
</evidence>
<feature type="domain" description="Ubiquitin-like protease family profile" evidence="5">
    <location>
        <begin position="402"/>
        <end position="556"/>
    </location>
</feature>
<dbReference type="Gene3D" id="3.40.395.10">
    <property type="entry name" value="Adenoviral Proteinase, Chain A"/>
    <property type="match status" value="1"/>
</dbReference>
<dbReference type="GO" id="GO:0006508">
    <property type="term" value="P:proteolysis"/>
    <property type="evidence" value="ECO:0007669"/>
    <property type="project" value="UniProtKB-KW"/>
</dbReference>
<evidence type="ECO:0000256" key="1">
    <source>
        <dbReference type="ARBA" id="ARBA00005234"/>
    </source>
</evidence>
<name>A0A9P1N6K3_9PELO</name>
<evidence type="ECO:0008006" key="9">
    <source>
        <dbReference type="Google" id="ProtNLM"/>
    </source>
</evidence>
<feature type="compositionally biased region" description="Basic and acidic residues" evidence="4">
    <location>
        <begin position="344"/>
        <end position="353"/>
    </location>
</feature>
<dbReference type="GO" id="GO:0008234">
    <property type="term" value="F:cysteine-type peptidase activity"/>
    <property type="evidence" value="ECO:0007669"/>
    <property type="project" value="InterPro"/>
</dbReference>
<feature type="compositionally biased region" description="Polar residues" evidence="4">
    <location>
        <begin position="18"/>
        <end position="32"/>
    </location>
</feature>
<evidence type="ECO:0000259" key="5">
    <source>
        <dbReference type="PROSITE" id="PS50600"/>
    </source>
</evidence>
<sequence length="1380" mass="156229">MPYPSPQDPVCFPHLPSKKSSFTGKTAKSSFTGKPAKSSFTGKPDKSSFTGKTKPSPEEILASFSSEKINKKAKFASCFVDFVNRIEAKNQTFCDYQPSKADNQREKQQNQSKRSAFTALVEESSIVRSQMSDLREPVKEQYSKSPKRPEILLGGARTTRTAETKEFEIIEKNQKTIIVRLRVPNKAAYKCPISGCFMQSVVGIGAEPNRYMVKHVKDHNLKIEFTYQCDMCEAICPERYTYPTRSVSKQLSASKEPKPDLNPRLSISKPKSLKSIKEEASSAIETKSPRRSLAPIFSSAKPIVRSSLAPSIPIRNQGVIPASRSSIDKPDYKRLSSSSASAKQTKEEDERCRQVKQTKRASLSLSWQPAKKEERGEKIKDQRPKEKNNEGIKKTSKIEPEIVTLEEDKEPAKNRLNIWSLTHEFGNEAWLDSDILTRFIEDQAKEHPRFSVLDPLLWHYCKDSVEEGARFITGIMSNERTHIFPICEHSHWVLIVSSSRGWYFLDPLGSDRTMPRKILEFSKFLKGDRLYYKTSPPKQKDTYNCGVHVCLMAKCIMTEDVWYTEADICMFRLNMLTKLRNSNKYSLFEEKIDNQIMEVELPEPEPEPEISQEPEYPELDITQDLTLLDSDSESPSREDELLNETASEEVADATLDSPKPEIPGLMDTILEKPAFLEQPQSRRQARKARTQPIKIQKKLKGKPEELIDQVRVWFTKQMDDYEKDGKSFQRLEWIADALAASIHQASVGDTEAIGKIVKRCPPPERSAGDMCTQTEKPKHIRPPKPSHQTSPVEEDHIMAQYAKNRSKTYCKITRKESKQCEISIATVESHFNKTTQETNVSQEILTEMSSEVPKTNINPSIVEEFRPSEIKNALKATKDTKPGVDGVHYHHLQWFDPDHTLLCKLYNACKEQKKIPGNWKEAETILIYKGANSDPAKPDNWRPISLMPTIYKLYSSLWNRRIRSVGGIMSKCQRGFQERDGSNESIGILRTAIDSAKGTGGNVSIAWLDLTNAFGSVPHELIRQALKAFGFPEELVEIVSDMYDGACIRVRTKTETTSPILIKSGVKQGDPISPTLFNMCLELVIRRHLKKARGHKCLKTNIKTLAFADDMAILANSPNQLQKELEDLDKDCTSLNLIFKPSKCASLTISEGKLKQRPLHLKGQPIRTLNETGTYKYLDFLQEVAEKETGTENMNIDQIADYLSNKTQINKKAFGFSVFTRVRDICKSLSKLKDSPLHLLEFTAVDQKLAIKIQATADSEPVIVTEKNLKKLQQTLKAQVLEALLHRFTTEKEFKSKVVQVIQQEPRSNAFVRTGDPAYLLPAVLQSSSADDSAGRKHNRLVWIVHDSFSGLSLFRAADDHDPVSSDTPLPFPNPKTVAQ</sequence>
<dbReference type="InterPro" id="IPR038765">
    <property type="entry name" value="Papain-like_cys_pep_sf"/>
</dbReference>
<dbReference type="InterPro" id="IPR043502">
    <property type="entry name" value="DNA/RNA_pol_sf"/>
</dbReference>
<organism evidence="7 8">
    <name type="scientific">Caenorhabditis angaria</name>
    <dbReference type="NCBI Taxonomy" id="860376"/>
    <lineage>
        <taxon>Eukaryota</taxon>
        <taxon>Metazoa</taxon>
        <taxon>Ecdysozoa</taxon>
        <taxon>Nematoda</taxon>
        <taxon>Chromadorea</taxon>
        <taxon>Rhabditida</taxon>
        <taxon>Rhabditina</taxon>
        <taxon>Rhabditomorpha</taxon>
        <taxon>Rhabditoidea</taxon>
        <taxon>Rhabditidae</taxon>
        <taxon>Peloderinae</taxon>
        <taxon>Caenorhabditis</taxon>
    </lineage>
</organism>
<feature type="region of interest" description="Disordered" evidence="4">
    <location>
        <begin position="1"/>
        <end position="57"/>
    </location>
</feature>
<dbReference type="Proteomes" id="UP001152747">
    <property type="component" value="Unassembled WGS sequence"/>
</dbReference>
<dbReference type="SUPFAM" id="SSF54001">
    <property type="entry name" value="Cysteine proteinases"/>
    <property type="match status" value="1"/>
</dbReference>
<gene>
    <name evidence="7" type="ORF">CAMP_LOCUS12543</name>
</gene>
<accession>A0A9P1N6K3</accession>
<comment type="caution">
    <text evidence="7">The sequence shown here is derived from an EMBL/GenBank/DDBJ whole genome shotgun (WGS) entry which is preliminary data.</text>
</comment>
<feature type="region of interest" description="Disordered" evidence="4">
    <location>
        <begin position="629"/>
        <end position="663"/>
    </location>
</feature>
<evidence type="ECO:0000256" key="2">
    <source>
        <dbReference type="ARBA" id="ARBA00022670"/>
    </source>
</evidence>
<dbReference type="PROSITE" id="PS50878">
    <property type="entry name" value="RT_POL"/>
    <property type="match status" value="1"/>
</dbReference>